<reference evidence="2" key="1">
    <citation type="submission" date="2020-11" db="EMBL/GenBank/DDBJ databases">
        <title>Isolation and identification of active actinomycetes.</title>
        <authorList>
            <person name="Sun X."/>
        </authorList>
    </citation>
    <scope>NUCLEOTIDE SEQUENCE</scope>
    <source>
        <strain evidence="2">NEAU-A11</strain>
    </source>
</reference>
<evidence type="ECO:0000256" key="1">
    <source>
        <dbReference type="SAM" id="Phobius"/>
    </source>
</evidence>
<gene>
    <name evidence="2" type="ORF">I4J89_04580</name>
</gene>
<keyword evidence="3" id="KW-1185">Reference proteome</keyword>
<keyword evidence="1" id="KW-1133">Transmembrane helix</keyword>
<accession>A0A931FVF7</accession>
<name>A0A931FVF7_9ACTN</name>
<keyword evidence="1" id="KW-0812">Transmembrane</keyword>
<feature type="transmembrane region" description="Helical" evidence="1">
    <location>
        <begin position="44"/>
        <end position="64"/>
    </location>
</feature>
<proteinExistence type="predicted"/>
<dbReference type="Proteomes" id="UP000598146">
    <property type="component" value="Unassembled WGS sequence"/>
</dbReference>
<evidence type="ECO:0000313" key="3">
    <source>
        <dbReference type="Proteomes" id="UP000598146"/>
    </source>
</evidence>
<evidence type="ECO:0000313" key="2">
    <source>
        <dbReference type="EMBL" id="MBG0560742.1"/>
    </source>
</evidence>
<comment type="caution">
    <text evidence="2">The sequence shown here is derived from an EMBL/GenBank/DDBJ whole genome shotgun (WGS) entry which is preliminary data.</text>
</comment>
<sequence>MGNDTKPGAHDHRVIYYMIAAIVAVIAGVSMGLLSYAGGINPPLAVAAGLTATGTTICWLVQLIHREG</sequence>
<feature type="transmembrane region" description="Helical" evidence="1">
    <location>
        <begin position="14"/>
        <end position="38"/>
    </location>
</feature>
<dbReference type="AlphaFoldDB" id="A0A931FVF7"/>
<dbReference type="RefSeq" id="WP_196412817.1">
    <property type="nucleotide sequence ID" value="NZ_JADQTO010000002.1"/>
</dbReference>
<organism evidence="2 3">
    <name type="scientific">Actinoplanes aureus</name>
    <dbReference type="NCBI Taxonomy" id="2792083"/>
    <lineage>
        <taxon>Bacteria</taxon>
        <taxon>Bacillati</taxon>
        <taxon>Actinomycetota</taxon>
        <taxon>Actinomycetes</taxon>
        <taxon>Micromonosporales</taxon>
        <taxon>Micromonosporaceae</taxon>
        <taxon>Actinoplanes</taxon>
    </lineage>
</organism>
<protein>
    <submittedName>
        <fullName evidence="2">Uncharacterized protein</fullName>
    </submittedName>
</protein>
<dbReference type="EMBL" id="JADQTO010000002">
    <property type="protein sequence ID" value="MBG0560742.1"/>
    <property type="molecule type" value="Genomic_DNA"/>
</dbReference>
<keyword evidence="1" id="KW-0472">Membrane</keyword>